<evidence type="ECO:0000256" key="1">
    <source>
        <dbReference type="ARBA" id="ARBA00022729"/>
    </source>
</evidence>
<dbReference type="InterPro" id="IPR028082">
    <property type="entry name" value="Peripla_BP_I"/>
</dbReference>
<dbReference type="PANTHER" id="PTHR30483:SF6">
    <property type="entry name" value="PERIPLASMIC BINDING PROTEIN OF ABC TRANSPORTER FOR NATURAL AMINO ACIDS"/>
    <property type="match status" value="1"/>
</dbReference>
<evidence type="ECO:0000256" key="2">
    <source>
        <dbReference type="SAM" id="MobiDB-lite"/>
    </source>
</evidence>
<dbReference type="RefSeq" id="WP_273736858.1">
    <property type="nucleotide sequence ID" value="NZ_JAQIVI010000022.1"/>
</dbReference>
<feature type="domain" description="Leucine-binding protein" evidence="3">
    <location>
        <begin position="51"/>
        <end position="392"/>
    </location>
</feature>
<dbReference type="Proteomes" id="UP001596383">
    <property type="component" value="Unassembled WGS sequence"/>
</dbReference>
<evidence type="ECO:0000313" key="4">
    <source>
        <dbReference type="EMBL" id="MFC6763753.1"/>
    </source>
</evidence>
<dbReference type="PANTHER" id="PTHR30483">
    <property type="entry name" value="LEUCINE-SPECIFIC-BINDING PROTEIN"/>
    <property type="match status" value="1"/>
</dbReference>
<dbReference type="SUPFAM" id="SSF53822">
    <property type="entry name" value="Periplasmic binding protein-like I"/>
    <property type="match status" value="1"/>
</dbReference>
<protein>
    <submittedName>
        <fullName evidence="4">ABC transporter substrate-binding protein</fullName>
    </submittedName>
</protein>
<dbReference type="InterPro" id="IPR028081">
    <property type="entry name" value="Leu-bd"/>
</dbReference>
<dbReference type="PROSITE" id="PS51318">
    <property type="entry name" value="TAT"/>
    <property type="match status" value="1"/>
</dbReference>
<comment type="caution">
    <text evidence="4">The sequence shown here is derived from an EMBL/GenBank/DDBJ whole genome shotgun (WGS) entry which is preliminary data.</text>
</comment>
<dbReference type="CDD" id="cd20014">
    <property type="entry name" value="PBP1_RPA0668_benzoate-like"/>
    <property type="match status" value="1"/>
</dbReference>
<organism evidence="4 5">
    <name type="scientific">Natrinema soli</name>
    <dbReference type="NCBI Taxonomy" id="1930624"/>
    <lineage>
        <taxon>Archaea</taxon>
        <taxon>Methanobacteriati</taxon>
        <taxon>Methanobacteriota</taxon>
        <taxon>Stenosarchaea group</taxon>
        <taxon>Halobacteria</taxon>
        <taxon>Halobacteriales</taxon>
        <taxon>Natrialbaceae</taxon>
        <taxon>Natrinema</taxon>
    </lineage>
</organism>
<evidence type="ECO:0000259" key="3">
    <source>
        <dbReference type="Pfam" id="PF13458"/>
    </source>
</evidence>
<dbReference type="AlphaFoldDB" id="A0ABD5SF91"/>
<keyword evidence="1" id="KW-0732">Signal</keyword>
<dbReference type="InterPro" id="IPR051010">
    <property type="entry name" value="BCAA_transport"/>
</dbReference>
<accession>A0ABD5SF91</accession>
<dbReference type="InterPro" id="IPR006311">
    <property type="entry name" value="TAT_signal"/>
</dbReference>
<dbReference type="Gene3D" id="3.40.50.2300">
    <property type="match status" value="2"/>
</dbReference>
<feature type="region of interest" description="Disordered" evidence="2">
    <location>
        <begin position="1"/>
        <end position="21"/>
    </location>
</feature>
<sequence>MVRKSTGGSTNRSSSDRDSTLTLSRRRYLASGAAVGAGAALGGCLGGGEDTLTVGYALPFTGTYAMLGDSIVNGFEMYLEQNDGEIDGQEVETIERDTEADTNRGVDVTRELLVEEQADAIVGPVSSAVAIAMMQTIEREGSAIWLNANAGDYRVTEEGCLNYHFRTSFNDWQTSAPMAEWVYENVADNVFLSYADYAFGQNSKNFFEEAFTEAGGEVVGEVGAPLGTSDYSSYLGDIESSGADAVFSFFAGSDAVNYISDFADYGLNDEMVQTGSGFLLSEDTLPAQGEAGLGMYSLLHYTPAQEEDRNQEFVENYRNAYDGSANVYACQGYDSAQAFAAAIEESGGSDPDEMADALSGMEIDSPRGNFQFNPETHEAIQNMYVREVVESDGETPVENQVVSTIEQVEGPSWGCSL</sequence>
<feature type="compositionally biased region" description="Low complexity" evidence="2">
    <location>
        <begin position="1"/>
        <end position="13"/>
    </location>
</feature>
<evidence type="ECO:0000313" key="5">
    <source>
        <dbReference type="Proteomes" id="UP001596383"/>
    </source>
</evidence>
<keyword evidence="5" id="KW-1185">Reference proteome</keyword>
<dbReference type="Pfam" id="PF13458">
    <property type="entry name" value="Peripla_BP_6"/>
    <property type="match status" value="1"/>
</dbReference>
<proteinExistence type="predicted"/>
<gene>
    <name evidence="4" type="ORF">ACFQE6_01325</name>
</gene>
<reference evidence="4 5" key="1">
    <citation type="journal article" date="2019" name="Int. J. Syst. Evol. Microbiol.">
        <title>The Global Catalogue of Microorganisms (GCM) 10K type strain sequencing project: providing services to taxonomists for standard genome sequencing and annotation.</title>
        <authorList>
            <consortium name="The Broad Institute Genomics Platform"/>
            <consortium name="The Broad Institute Genome Sequencing Center for Infectious Disease"/>
            <person name="Wu L."/>
            <person name="Ma J."/>
        </authorList>
    </citation>
    <scope>NUCLEOTIDE SEQUENCE [LARGE SCALE GENOMIC DNA]</scope>
    <source>
        <strain evidence="4 5">LMG 29247</strain>
    </source>
</reference>
<dbReference type="EMBL" id="JBHSWV010000022">
    <property type="protein sequence ID" value="MFC6763753.1"/>
    <property type="molecule type" value="Genomic_DNA"/>
</dbReference>
<name>A0ABD5SF91_9EURY</name>